<keyword evidence="2" id="KW-0732">Signal</keyword>
<dbReference type="Proteomes" id="UP000243359">
    <property type="component" value="Chromosome I"/>
</dbReference>
<protein>
    <submittedName>
        <fullName evidence="3">Uncharacterized protein</fullName>
    </submittedName>
</protein>
<reference evidence="4" key="1">
    <citation type="submission" date="2016-10" db="EMBL/GenBank/DDBJ databases">
        <authorList>
            <person name="Varghese N."/>
            <person name="Submissions S."/>
        </authorList>
    </citation>
    <scope>NUCLEOTIDE SEQUENCE [LARGE SCALE GENOMIC DNA]</scope>
    <source>
        <strain evidence="4">KCTC 32247</strain>
    </source>
</reference>
<gene>
    <name evidence="3" type="ORF">SAMN05216221_1445</name>
</gene>
<dbReference type="AlphaFoldDB" id="A0A1H1QUV2"/>
<accession>A0A1H1QUV2</accession>
<evidence type="ECO:0000313" key="4">
    <source>
        <dbReference type="Proteomes" id="UP000243359"/>
    </source>
</evidence>
<feature type="signal peptide" evidence="2">
    <location>
        <begin position="1"/>
        <end position="24"/>
    </location>
</feature>
<organism evidence="3 4">
    <name type="scientific">Pseudomonas oryzae</name>
    <dbReference type="NCBI Taxonomy" id="1392877"/>
    <lineage>
        <taxon>Bacteria</taxon>
        <taxon>Pseudomonadati</taxon>
        <taxon>Pseudomonadota</taxon>
        <taxon>Gammaproteobacteria</taxon>
        <taxon>Pseudomonadales</taxon>
        <taxon>Pseudomonadaceae</taxon>
        <taxon>Pseudomonas</taxon>
    </lineage>
</organism>
<evidence type="ECO:0000256" key="2">
    <source>
        <dbReference type="SAM" id="SignalP"/>
    </source>
</evidence>
<name>A0A1H1QUV2_9PSED</name>
<dbReference type="RefSeq" id="WP_090348299.1">
    <property type="nucleotide sequence ID" value="NZ_LT629751.1"/>
</dbReference>
<dbReference type="OrthoDB" id="7020549at2"/>
<evidence type="ECO:0000313" key="3">
    <source>
        <dbReference type="EMBL" id="SDS27125.1"/>
    </source>
</evidence>
<evidence type="ECO:0000256" key="1">
    <source>
        <dbReference type="SAM" id="MobiDB-lite"/>
    </source>
</evidence>
<dbReference type="STRING" id="1392877.SAMN05216221_1445"/>
<proteinExistence type="predicted"/>
<keyword evidence="4" id="KW-1185">Reference proteome</keyword>
<feature type="chain" id="PRO_5009258102" evidence="2">
    <location>
        <begin position="25"/>
        <end position="104"/>
    </location>
</feature>
<feature type="compositionally biased region" description="Basic and acidic residues" evidence="1">
    <location>
        <begin position="95"/>
        <end position="104"/>
    </location>
</feature>
<dbReference type="EMBL" id="LT629751">
    <property type="protein sequence ID" value="SDS27125.1"/>
    <property type="molecule type" value="Genomic_DNA"/>
</dbReference>
<sequence>MKATLYLAALATLLAGGTAISVQADEERLMLAESGSDRVMEYHLQREALANQRGREDSGDRYVQMIREQPTAAGPMTEEQSESMDRPKPAYKSPIQRDREMYGK</sequence>
<feature type="region of interest" description="Disordered" evidence="1">
    <location>
        <begin position="68"/>
        <end position="104"/>
    </location>
</feature>